<organism evidence="5 6">
    <name type="scientific">Gilvimarinus algae</name>
    <dbReference type="NCBI Taxonomy" id="3058037"/>
    <lineage>
        <taxon>Bacteria</taxon>
        <taxon>Pseudomonadati</taxon>
        <taxon>Pseudomonadota</taxon>
        <taxon>Gammaproteobacteria</taxon>
        <taxon>Cellvibrionales</taxon>
        <taxon>Cellvibrionaceae</taxon>
        <taxon>Gilvimarinus</taxon>
    </lineage>
</organism>
<dbReference type="SUPFAM" id="SSF46785">
    <property type="entry name" value="Winged helix' DNA-binding domain"/>
    <property type="match status" value="1"/>
</dbReference>
<dbReference type="PANTHER" id="PTHR30154:SF34">
    <property type="entry name" value="TRANSCRIPTIONAL REGULATOR AZLB"/>
    <property type="match status" value="1"/>
</dbReference>
<dbReference type="InterPro" id="IPR019888">
    <property type="entry name" value="Tscrpt_reg_AsnC-like"/>
</dbReference>
<evidence type="ECO:0000313" key="6">
    <source>
        <dbReference type="Proteomes" id="UP001168380"/>
    </source>
</evidence>
<dbReference type="PROSITE" id="PS50956">
    <property type="entry name" value="HTH_ASNC_2"/>
    <property type="match status" value="1"/>
</dbReference>
<keyword evidence="3" id="KW-0804">Transcription</keyword>
<evidence type="ECO:0000256" key="2">
    <source>
        <dbReference type="ARBA" id="ARBA00023125"/>
    </source>
</evidence>
<gene>
    <name evidence="5" type="ORF">QWI16_05820</name>
</gene>
<evidence type="ECO:0000256" key="3">
    <source>
        <dbReference type="ARBA" id="ARBA00023163"/>
    </source>
</evidence>
<proteinExistence type="predicted"/>
<dbReference type="InterPro" id="IPR011008">
    <property type="entry name" value="Dimeric_a/b-barrel"/>
</dbReference>
<dbReference type="InterPro" id="IPR000485">
    <property type="entry name" value="AsnC-type_HTH_dom"/>
</dbReference>
<keyword evidence="1" id="KW-0805">Transcription regulation</keyword>
<dbReference type="SMART" id="SM00344">
    <property type="entry name" value="HTH_ASNC"/>
    <property type="match status" value="1"/>
</dbReference>
<evidence type="ECO:0000259" key="4">
    <source>
        <dbReference type="PROSITE" id="PS50956"/>
    </source>
</evidence>
<evidence type="ECO:0000256" key="1">
    <source>
        <dbReference type="ARBA" id="ARBA00023015"/>
    </source>
</evidence>
<dbReference type="PANTHER" id="PTHR30154">
    <property type="entry name" value="LEUCINE-RESPONSIVE REGULATORY PROTEIN"/>
    <property type="match status" value="1"/>
</dbReference>
<dbReference type="Pfam" id="PF01037">
    <property type="entry name" value="AsnC_trans_reg"/>
    <property type="match status" value="1"/>
</dbReference>
<reference evidence="5" key="1">
    <citation type="submission" date="2023-07" db="EMBL/GenBank/DDBJ databases">
        <title>Gilvimarinus algae sp. nov., isolated from the surface of Kelp.</title>
        <authorList>
            <person name="Sun Y.Y."/>
            <person name="Gong Y."/>
            <person name="Du Z.J."/>
        </authorList>
    </citation>
    <scope>NUCLEOTIDE SEQUENCE</scope>
    <source>
        <strain evidence="5">SDUM040014</strain>
    </source>
</reference>
<dbReference type="PRINTS" id="PR00033">
    <property type="entry name" value="HTHASNC"/>
</dbReference>
<keyword evidence="2" id="KW-0238">DNA-binding</keyword>
<dbReference type="InterPro" id="IPR011991">
    <property type="entry name" value="ArsR-like_HTH"/>
</dbReference>
<dbReference type="SUPFAM" id="SSF54909">
    <property type="entry name" value="Dimeric alpha+beta barrel"/>
    <property type="match status" value="1"/>
</dbReference>
<feature type="domain" description="HTH asnC-type" evidence="4">
    <location>
        <begin position="5"/>
        <end position="66"/>
    </location>
</feature>
<comment type="caution">
    <text evidence="5">The sequence shown here is derived from an EMBL/GenBank/DDBJ whole genome shotgun (WGS) entry which is preliminary data.</text>
</comment>
<dbReference type="InterPro" id="IPR036390">
    <property type="entry name" value="WH_DNA-bd_sf"/>
</dbReference>
<dbReference type="Gene3D" id="3.30.70.920">
    <property type="match status" value="1"/>
</dbReference>
<dbReference type="Pfam" id="PF13412">
    <property type="entry name" value="HTH_24"/>
    <property type="match status" value="1"/>
</dbReference>
<name>A0ABT8TDI2_9GAMM</name>
<dbReference type="InterPro" id="IPR036388">
    <property type="entry name" value="WH-like_DNA-bd_sf"/>
</dbReference>
<dbReference type="Gene3D" id="1.10.10.10">
    <property type="entry name" value="Winged helix-like DNA-binding domain superfamily/Winged helix DNA-binding domain"/>
    <property type="match status" value="1"/>
</dbReference>
<dbReference type="EMBL" id="JAULRT010000035">
    <property type="protein sequence ID" value="MDO3381685.1"/>
    <property type="molecule type" value="Genomic_DNA"/>
</dbReference>
<accession>A0ABT8TDI2</accession>
<dbReference type="CDD" id="cd00090">
    <property type="entry name" value="HTH_ARSR"/>
    <property type="match status" value="1"/>
</dbReference>
<protein>
    <submittedName>
        <fullName evidence="5">Lrp/AsnC family transcriptional regulator</fullName>
    </submittedName>
</protein>
<sequence length="159" mass="17867">MATQLDRYDGMILERLQRDGRISNQELADAISLSPSPCLRRVRQLEEEGLIDGYVALLNARKLGLNLTALIQISMDKHTPERFEHFEATIAGYPEVLECHLITGQSADYQLKVIVEDMDAFQQFLLGKLTRIEGVTGVQSSFVLKSPIRTTALPIQHKS</sequence>
<dbReference type="InterPro" id="IPR019887">
    <property type="entry name" value="Tscrpt_reg_AsnC/Lrp_C"/>
</dbReference>
<evidence type="ECO:0000313" key="5">
    <source>
        <dbReference type="EMBL" id="MDO3381685.1"/>
    </source>
</evidence>
<dbReference type="RefSeq" id="WP_302711825.1">
    <property type="nucleotide sequence ID" value="NZ_JAULRT010000035.1"/>
</dbReference>
<keyword evidence="6" id="KW-1185">Reference proteome</keyword>
<dbReference type="Proteomes" id="UP001168380">
    <property type="component" value="Unassembled WGS sequence"/>
</dbReference>